<proteinExistence type="predicted"/>
<evidence type="ECO:0000256" key="1">
    <source>
        <dbReference type="SAM" id="SignalP"/>
    </source>
</evidence>
<comment type="caution">
    <text evidence="3">The sequence shown here is derived from an EMBL/GenBank/DDBJ whole genome shotgun (WGS) entry which is preliminary data.</text>
</comment>
<dbReference type="PANTHER" id="PTHR38593">
    <property type="entry name" value="BLR2558 PROTEIN"/>
    <property type="match status" value="1"/>
</dbReference>
<dbReference type="PANTHER" id="PTHR38593:SF1">
    <property type="entry name" value="BLR2558 PROTEIN"/>
    <property type="match status" value="1"/>
</dbReference>
<dbReference type="Proteomes" id="UP001375743">
    <property type="component" value="Unassembled WGS sequence"/>
</dbReference>
<reference evidence="3 4" key="1">
    <citation type="submission" date="2024-01" db="EMBL/GenBank/DDBJ databases">
        <title>Multi-omics insights into the function and evolution of sodium benzoate biodegradation pathways in Benzoatithermus flavus gen. nov., sp. nov. from hot spring.</title>
        <authorList>
            <person name="Hu C.-J."/>
            <person name="Li W.-J."/>
        </authorList>
    </citation>
    <scope>NUCLEOTIDE SEQUENCE [LARGE SCALE GENOMIC DNA]</scope>
    <source>
        <strain evidence="3 4">SYSU G07066</strain>
    </source>
</reference>
<dbReference type="Gene3D" id="1.20.1260.10">
    <property type="match status" value="1"/>
</dbReference>
<protein>
    <submittedName>
        <fullName evidence="3">DUF4142 domain-containing protein</fullName>
    </submittedName>
</protein>
<feature type="signal peptide" evidence="1">
    <location>
        <begin position="1"/>
        <end position="26"/>
    </location>
</feature>
<evidence type="ECO:0000259" key="2">
    <source>
        <dbReference type="Pfam" id="PF13628"/>
    </source>
</evidence>
<sequence length="183" mass="19525">MSRIELAVPALALALAAAAIQPSAHAQQAATTGGPAAFAPADLEFVLKAADGGLAEVALGNLAQEKTGSDEVKKFARRMVEDHTKANDALVKLAMERGTKPPQRSSEIAQEVEKTMRAYAGKEFDEVYVAEQVGAHVTTVALFQHAAEHARTPELRDFAKRTLPTLQEHLKEAQALMQRSSGG</sequence>
<dbReference type="InterPro" id="IPR012347">
    <property type="entry name" value="Ferritin-like"/>
</dbReference>
<gene>
    <name evidence="3" type="ORF">U1T56_14050</name>
</gene>
<keyword evidence="4" id="KW-1185">Reference proteome</keyword>
<dbReference type="Pfam" id="PF13628">
    <property type="entry name" value="DUF4142"/>
    <property type="match status" value="1"/>
</dbReference>
<evidence type="ECO:0000313" key="4">
    <source>
        <dbReference type="Proteomes" id="UP001375743"/>
    </source>
</evidence>
<feature type="chain" id="PRO_5047535681" evidence="1">
    <location>
        <begin position="27"/>
        <end position="183"/>
    </location>
</feature>
<name>A0ABU8XTA8_9PROT</name>
<dbReference type="RefSeq" id="WP_418160129.1">
    <property type="nucleotide sequence ID" value="NZ_JBBLZC010000013.1"/>
</dbReference>
<dbReference type="EMBL" id="JBBLZC010000013">
    <property type="protein sequence ID" value="MEK0084281.1"/>
    <property type="molecule type" value="Genomic_DNA"/>
</dbReference>
<organism evidence="3 4">
    <name type="scientific">Benzoatithermus flavus</name>
    <dbReference type="NCBI Taxonomy" id="3108223"/>
    <lineage>
        <taxon>Bacteria</taxon>
        <taxon>Pseudomonadati</taxon>
        <taxon>Pseudomonadota</taxon>
        <taxon>Alphaproteobacteria</taxon>
        <taxon>Geminicoccales</taxon>
        <taxon>Geminicoccaceae</taxon>
        <taxon>Benzoatithermus</taxon>
    </lineage>
</organism>
<dbReference type="InterPro" id="IPR025419">
    <property type="entry name" value="DUF4142"/>
</dbReference>
<keyword evidence="1" id="KW-0732">Signal</keyword>
<evidence type="ECO:0000313" key="3">
    <source>
        <dbReference type="EMBL" id="MEK0084281.1"/>
    </source>
</evidence>
<feature type="domain" description="DUF4142" evidence="2">
    <location>
        <begin position="41"/>
        <end position="176"/>
    </location>
</feature>
<accession>A0ABU8XTA8</accession>